<proteinExistence type="predicted"/>
<name>T0ZF70_9ZZZZ</name>
<gene>
    <name evidence="2" type="ORF">B2A_10099</name>
</gene>
<dbReference type="InterPro" id="IPR008271">
    <property type="entry name" value="Ser/Thr_kinase_AS"/>
</dbReference>
<dbReference type="GO" id="GO:0004674">
    <property type="term" value="F:protein serine/threonine kinase activity"/>
    <property type="evidence" value="ECO:0007669"/>
    <property type="project" value="UniProtKB-KW"/>
</dbReference>
<dbReference type="AlphaFoldDB" id="T0ZF70"/>
<dbReference type="PANTHER" id="PTHR24348">
    <property type="entry name" value="SERINE/THREONINE-PROTEIN KINASE UNC-51-RELATED"/>
    <property type="match status" value="1"/>
</dbReference>
<dbReference type="InterPro" id="IPR000719">
    <property type="entry name" value="Prot_kinase_dom"/>
</dbReference>
<keyword evidence="2" id="KW-0723">Serine/threonine-protein kinase</keyword>
<protein>
    <submittedName>
        <fullName evidence="2">Serine/threonine protein kinase-related protein</fullName>
    </submittedName>
</protein>
<keyword evidence="2" id="KW-0808">Transferase</keyword>
<dbReference type="GO" id="GO:0010506">
    <property type="term" value="P:regulation of autophagy"/>
    <property type="evidence" value="ECO:0007669"/>
    <property type="project" value="InterPro"/>
</dbReference>
<reference evidence="2" key="1">
    <citation type="submission" date="2013-08" db="EMBL/GenBank/DDBJ databases">
        <authorList>
            <person name="Mendez C."/>
            <person name="Richter M."/>
            <person name="Ferrer M."/>
            <person name="Sanchez J."/>
        </authorList>
    </citation>
    <scope>NUCLEOTIDE SEQUENCE</scope>
</reference>
<keyword evidence="2" id="KW-0418">Kinase</keyword>
<dbReference type="SUPFAM" id="SSF56112">
    <property type="entry name" value="Protein kinase-like (PK-like)"/>
    <property type="match status" value="1"/>
</dbReference>
<dbReference type="Pfam" id="PF00069">
    <property type="entry name" value="Pkinase"/>
    <property type="match status" value="1"/>
</dbReference>
<comment type="caution">
    <text evidence="2">The sequence shown here is derived from an EMBL/GenBank/DDBJ whole genome shotgun (WGS) entry which is preliminary data.</text>
</comment>
<dbReference type="Gene3D" id="1.10.510.10">
    <property type="entry name" value="Transferase(Phosphotransferase) domain 1"/>
    <property type="match status" value="1"/>
</dbReference>
<dbReference type="SMART" id="SM00220">
    <property type="entry name" value="S_TKc"/>
    <property type="match status" value="1"/>
</dbReference>
<evidence type="ECO:0000313" key="2">
    <source>
        <dbReference type="EMBL" id="EQD42947.1"/>
    </source>
</evidence>
<dbReference type="PROSITE" id="PS00108">
    <property type="entry name" value="PROTEIN_KINASE_ST"/>
    <property type="match status" value="1"/>
</dbReference>
<dbReference type="GO" id="GO:0005524">
    <property type="term" value="F:ATP binding"/>
    <property type="evidence" value="ECO:0007669"/>
    <property type="project" value="InterPro"/>
</dbReference>
<dbReference type="GO" id="GO:0005737">
    <property type="term" value="C:cytoplasm"/>
    <property type="evidence" value="ECO:0007669"/>
    <property type="project" value="TreeGrafter"/>
</dbReference>
<organism evidence="2">
    <name type="scientific">mine drainage metagenome</name>
    <dbReference type="NCBI Taxonomy" id="410659"/>
    <lineage>
        <taxon>unclassified sequences</taxon>
        <taxon>metagenomes</taxon>
        <taxon>ecological metagenomes</taxon>
    </lineage>
</organism>
<accession>T0ZF70</accession>
<dbReference type="CDD" id="cd14014">
    <property type="entry name" value="STKc_PknB_like"/>
    <property type="match status" value="1"/>
</dbReference>
<reference evidence="2" key="2">
    <citation type="journal article" date="2014" name="ISME J.">
        <title>Microbial stratification in low pH oxic and suboxic macroscopic growths along an acid mine drainage.</title>
        <authorList>
            <person name="Mendez-Garcia C."/>
            <person name="Mesa V."/>
            <person name="Sprenger R.R."/>
            <person name="Richter M."/>
            <person name="Diez M.S."/>
            <person name="Solano J."/>
            <person name="Bargiela R."/>
            <person name="Golyshina O.V."/>
            <person name="Manteca A."/>
            <person name="Ramos J.L."/>
            <person name="Gallego J.R."/>
            <person name="Llorente I."/>
            <person name="Martins Dos Santos V.A."/>
            <person name="Jensen O.N."/>
            <person name="Pelaez A.I."/>
            <person name="Sanchez J."/>
            <person name="Ferrer M."/>
        </authorList>
    </citation>
    <scope>NUCLEOTIDE SEQUENCE</scope>
</reference>
<evidence type="ECO:0000259" key="1">
    <source>
        <dbReference type="PROSITE" id="PS50011"/>
    </source>
</evidence>
<dbReference type="PROSITE" id="PS50011">
    <property type="entry name" value="PROTEIN_KINASE_DOM"/>
    <property type="match status" value="1"/>
</dbReference>
<feature type="domain" description="Protein kinase" evidence="1">
    <location>
        <begin position="1"/>
        <end position="185"/>
    </location>
</feature>
<dbReference type="EMBL" id="AUZZ01007289">
    <property type="protein sequence ID" value="EQD42947.1"/>
    <property type="molecule type" value="Genomic_DNA"/>
</dbReference>
<dbReference type="InterPro" id="IPR045269">
    <property type="entry name" value="Atg1-like"/>
</dbReference>
<sequence>MEDGYEYLAMEYFPHGDLKARMQVGVTESEALRFLEKIGAALAVVHRAGLLHRDLKPPNVMLRENDNVVLIDFGLARLLDVSHRSTYTGVLRGSPYYMSPEQALGEKLDPRSDLYSLGVILHEMLTGRKPFMGNSAMEVLQQHVNASPPRLPPSLSGYAELLARLLAKRREERFVSAEELIAACVALRHGSRDRAQTAA</sequence>
<dbReference type="InterPro" id="IPR011009">
    <property type="entry name" value="Kinase-like_dom_sf"/>
</dbReference>